<feature type="domain" description="Tc1-like transposase DDE" evidence="1">
    <location>
        <begin position="144"/>
        <end position="280"/>
    </location>
</feature>
<evidence type="ECO:0000313" key="3">
    <source>
        <dbReference type="Proteomes" id="UP000676310"/>
    </source>
</evidence>
<dbReference type="GeneID" id="67012441"/>
<dbReference type="PANTHER" id="PTHR46564:SF1">
    <property type="entry name" value="TRANSPOSASE"/>
    <property type="match status" value="1"/>
</dbReference>
<gene>
    <name evidence="2" type="ORF">ALTATR162_LOCUS12096</name>
</gene>
<dbReference type="GO" id="GO:0003676">
    <property type="term" value="F:nucleic acid binding"/>
    <property type="evidence" value="ECO:0007669"/>
    <property type="project" value="InterPro"/>
</dbReference>
<dbReference type="InterPro" id="IPR036397">
    <property type="entry name" value="RNaseH_sf"/>
</dbReference>
<evidence type="ECO:0000313" key="2">
    <source>
        <dbReference type="EMBL" id="CAG5189838.1"/>
    </source>
</evidence>
<protein>
    <recommendedName>
        <fullName evidence="1">Tc1-like transposase DDE domain-containing protein</fullName>
    </recommendedName>
</protein>
<dbReference type="Proteomes" id="UP000676310">
    <property type="component" value="Unassembled WGS sequence"/>
</dbReference>
<proteinExistence type="predicted"/>
<dbReference type="SUPFAM" id="SSF53098">
    <property type="entry name" value="Ribonuclease H-like"/>
    <property type="match status" value="1"/>
</dbReference>
<dbReference type="SUPFAM" id="SSF46689">
    <property type="entry name" value="Homeodomain-like"/>
    <property type="match status" value="1"/>
</dbReference>
<dbReference type="Gene3D" id="3.30.420.10">
    <property type="entry name" value="Ribonuclease H-like superfamily/Ribonuclease H"/>
    <property type="match status" value="1"/>
</dbReference>
<dbReference type="InterPro" id="IPR009057">
    <property type="entry name" value="Homeodomain-like_sf"/>
</dbReference>
<comment type="caution">
    <text evidence="2">The sequence shown here is derived from an EMBL/GenBank/DDBJ whole genome shotgun (WGS) entry which is preliminary data.</text>
</comment>
<dbReference type="InterPro" id="IPR038717">
    <property type="entry name" value="Tc1-like_DDE_dom"/>
</dbReference>
<dbReference type="RefSeq" id="XP_043175676.1">
    <property type="nucleotide sequence ID" value="XM_043319741.1"/>
</dbReference>
<reference evidence="2" key="1">
    <citation type="submission" date="2021-05" db="EMBL/GenBank/DDBJ databases">
        <authorList>
            <person name="Stam R."/>
        </authorList>
    </citation>
    <scope>NUCLEOTIDE SEQUENCE</scope>
    <source>
        <strain evidence="2">CS162</strain>
    </source>
</reference>
<dbReference type="Pfam" id="PF13358">
    <property type="entry name" value="DDE_3"/>
    <property type="match status" value="1"/>
</dbReference>
<dbReference type="OrthoDB" id="5386133at2759"/>
<organism evidence="2 3">
    <name type="scientific">Alternaria atra</name>
    <dbReference type="NCBI Taxonomy" id="119953"/>
    <lineage>
        <taxon>Eukaryota</taxon>
        <taxon>Fungi</taxon>
        <taxon>Dikarya</taxon>
        <taxon>Ascomycota</taxon>
        <taxon>Pezizomycotina</taxon>
        <taxon>Dothideomycetes</taxon>
        <taxon>Pleosporomycetidae</taxon>
        <taxon>Pleosporales</taxon>
        <taxon>Pleosporineae</taxon>
        <taxon>Pleosporaceae</taxon>
        <taxon>Alternaria</taxon>
        <taxon>Alternaria sect. Ulocladioides</taxon>
    </lineage>
</organism>
<dbReference type="AlphaFoldDB" id="A0A8J2N8B2"/>
<dbReference type="InterPro" id="IPR047655">
    <property type="entry name" value="Transpos_IS630-like"/>
</dbReference>
<evidence type="ECO:0000259" key="1">
    <source>
        <dbReference type="Pfam" id="PF13358"/>
    </source>
</evidence>
<name>A0A8J2N8B2_9PLEO</name>
<dbReference type="PANTHER" id="PTHR46564">
    <property type="entry name" value="TRANSPOSASE"/>
    <property type="match status" value="1"/>
</dbReference>
<dbReference type="NCBIfam" id="NF033545">
    <property type="entry name" value="transpos_IS630"/>
    <property type="match status" value="1"/>
</dbReference>
<dbReference type="EMBL" id="CAJRGZ010000036">
    <property type="protein sequence ID" value="CAG5189838.1"/>
    <property type="molecule type" value="Genomic_DNA"/>
</dbReference>
<sequence length="332" mass="37848">MAPNLALSQHDLIRDMILDGSLTQVQMADVAGCSDRTIRNIATNVRLFGGTRAPANGAGRRRQITPPMLDALCDRLIEKPGLYRDEMAVFLYDEFGILVSVSSIGRALASVKWSKKVTRRIASERNADLRDFYMHKLSEFRSYQLVYIDESGCDKRIGFRRTGWSPLGVAPVEVARFHRDRRHQILPAYTQEGVLWSRVFQGSTDGAVFEDFIEQLLHHCRPYPEPNSVLVMDNASFHHSERITQMCDDAGVKLLYLPPYSPDFNPIEEFFAELKAFIKKQWHEFENSPHEEFGAYLEWCVSVVGGREDSAKRHFRNAGVSVEELDCCTSPR</sequence>
<keyword evidence="3" id="KW-1185">Reference proteome</keyword>
<dbReference type="InterPro" id="IPR012337">
    <property type="entry name" value="RNaseH-like_sf"/>
</dbReference>
<accession>A0A8J2N8B2</accession>